<dbReference type="PANTHER" id="PTHR47163:SF2">
    <property type="entry name" value="SI:DKEY-17M8.2"/>
    <property type="match status" value="1"/>
</dbReference>
<dbReference type="Pfam" id="PF12762">
    <property type="entry name" value="DDE_Tnp_IS1595"/>
    <property type="match status" value="1"/>
</dbReference>
<dbReference type="SMART" id="SM01126">
    <property type="entry name" value="DDE_Tnp_IS1595"/>
    <property type="match status" value="1"/>
</dbReference>
<dbReference type="InterPro" id="IPR053164">
    <property type="entry name" value="IS1016-like_transposase"/>
</dbReference>
<reference evidence="2" key="1">
    <citation type="journal article" date="2014" name="Nat. Genet.">
        <title>Genome and transcriptome of the porcine whipworm Trichuris suis.</title>
        <authorList>
            <person name="Jex A.R."/>
            <person name="Nejsum P."/>
            <person name="Schwarz E.M."/>
            <person name="Hu L."/>
            <person name="Young N.D."/>
            <person name="Hall R.S."/>
            <person name="Korhonen P.K."/>
            <person name="Liao S."/>
            <person name="Thamsborg S."/>
            <person name="Xia J."/>
            <person name="Xu P."/>
            <person name="Wang S."/>
            <person name="Scheerlinck J.P."/>
            <person name="Hofmann A."/>
            <person name="Sternberg P.W."/>
            <person name="Wang J."/>
            <person name="Gasser R.B."/>
        </authorList>
    </citation>
    <scope>NUCLEOTIDE SEQUENCE [LARGE SCALE GENOMIC DNA]</scope>
    <source>
        <strain evidence="2">DCEP-RM93F</strain>
    </source>
</reference>
<sequence length="213" mass="24706">MCPYAGGAIFEGSNTDFRKIIMFIYLWSNDFETSKFCSKGLELDKKCAVAWRKRLRDVAAESVLSHPCVIGGPGHIVEVDETLFSKKKSHRGREYPRQWVFGGVCRETGESFLVPVADRSSRTLIPLIRQYIRPGTTVISDYWGGYRRLSREDYTHLRVNHSINFVHPDDPEVHTQSELDSYFCDFMWRRRVRPNQDPFDKMLGDIATHWAPI</sequence>
<dbReference type="PANTHER" id="PTHR47163">
    <property type="entry name" value="DDE_TNP_IS1595 DOMAIN-CONTAINING PROTEIN"/>
    <property type="match status" value="1"/>
</dbReference>
<dbReference type="AlphaFoldDB" id="A0A085N9R2"/>
<dbReference type="Proteomes" id="UP000030758">
    <property type="component" value="Unassembled WGS sequence"/>
</dbReference>
<organism evidence="2">
    <name type="scientific">Trichuris suis</name>
    <name type="common">pig whipworm</name>
    <dbReference type="NCBI Taxonomy" id="68888"/>
    <lineage>
        <taxon>Eukaryota</taxon>
        <taxon>Metazoa</taxon>
        <taxon>Ecdysozoa</taxon>
        <taxon>Nematoda</taxon>
        <taxon>Enoplea</taxon>
        <taxon>Dorylaimia</taxon>
        <taxon>Trichinellida</taxon>
        <taxon>Trichuridae</taxon>
        <taxon>Trichuris</taxon>
    </lineage>
</organism>
<name>A0A085N9R2_9BILA</name>
<evidence type="ECO:0000313" key="2">
    <source>
        <dbReference type="EMBL" id="KFD66208.1"/>
    </source>
</evidence>
<evidence type="ECO:0000259" key="1">
    <source>
        <dbReference type="SMART" id="SM01126"/>
    </source>
</evidence>
<feature type="domain" description="ISXO2-like transposase" evidence="1">
    <location>
        <begin position="69"/>
        <end position="191"/>
    </location>
</feature>
<dbReference type="InterPro" id="IPR024445">
    <property type="entry name" value="Tnp_ISXO2-like"/>
</dbReference>
<gene>
    <name evidence="2" type="ORF">M514_21495</name>
</gene>
<dbReference type="EMBL" id="KL367526">
    <property type="protein sequence ID" value="KFD66208.1"/>
    <property type="molecule type" value="Genomic_DNA"/>
</dbReference>
<proteinExistence type="predicted"/>
<accession>A0A085N9R2</accession>
<protein>
    <recommendedName>
        <fullName evidence="1">ISXO2-like transposase domain-containing protein</fullName>
    </recommendedName>
</protein>